<dbReference type="EMBL" id="SNZE01000001">
    <property type="protein sequence ID" value="TDR33135.1"/>
    <property type="molecule type" value="Genomic_DNA"/>
</dbReference>
<evidence type="ECO:0000313" key="2">
    <source>
        <dbReference type="EMBL" id="TDR33135.1"/>
    </source>
</evidence>
<evidence type="ECO:0008006" key="4">
    <source>
        <dbReference type="Google" id="ProtNLM"/>
    </source>
</evidence>
<dbReference type="Pfam" id="PF05751">
    <property type="entry name" value="FixH"/>
    <property type="match status" value="1"/>
</dbReference>
<accession>A0A4R6YBU9</accession>
<proteinExistence type="predicted"/>
<dbReference type="InterPro" id="IPR008620">
    <property type="entry name" value="FixH"/>
</dbReference>
<dbReference type="Proteomes" id="UP000294480">
    <property type="component" value="Unassembled WGS sequence"/>
</dbReference>
<dbReference type="RefSeq" id="WP_133618815.1">
    <property type="nucleotide sequence ID" value="NZ_SNZE01000001.1"/>
</dbReference>
<feature type="transmembrane region" description="Helical" evidence="1">
    <location>
        <begin position="21"/>
        <end position="46"/>
    </location>
</feature>
<evidence type="ECO:0000313" key="3">
    <source>
        <dbReference type="Proteomes" id="UP000294480"/>
    </source>
</evidence>
<dbReference type="AlphaFoldDB" id="A0A4R6YBU9"/>
<keyword evidence="3" id="KW-1185">Reference proteome</keyword>
<sequence length="174" mass="19083">MNSIHVSQNSNKKIAEPWYKNHVVLLMLTLPLVVVLASFITLYLAIKTNDGVLDDDYYKQGLAINQDLARDNQAKTLGLTAQLQIKGPAVELKMTSLATAALAGQPIKMSLQNMASKTEDSVLTLVPAGEGVWRGELKKQISTGHWHIQLEAQDWRLTQTVVGGMQSPISFSAK</sequence>
<keyword evidence="1" id="KW-1133">Transmembrane helix</keyword>
<gene>
    <name evidence="2" type="ORF">DFR44_101188</name>
</gene>
<comment type="caution">
    <text evidence="2">The sequence shown here is derived from an EMBL/GenBank/DDBJ whole genome shotgun (WGS) entry which is preliminary data.</text>
</comment>
<keyword evidence="1" id="KW-0812">Transmembrane</keyword>
<dbReference type="OrthoDB" id="5295180at2"/>
<organism evidence="2 3">
    <name type="scientific">Hydromonas duriensis</name>
    <dbReference type="NCBI Taxonomy" id="1527608"/>
    <lineage>
        <taxon>Bacteria</taxon>
        <taxon>Pseudomonadati</taxon>
        <taxon>Pseudomonadota</taxon>
        <taxon>Betaproteobacteria</taxon>
        <taxon>Burkholderiales</taxon>
        <taxon>Burkholderiaceae</taxon>
        <taxon>Hydromonas</taxon>
    </lineage>
</organism>
<evidence type="ECO:0000256" key="1">
    <source>
        <dbReference type="SAM" id="Phobius"/>
    </source>
</evidence>
<reference evidence="2 3" key="1">
    <citation type="submission" date="2019-03" db="EMBL/GenBank/DDBJ databases">
        <title>Genomic Encyclopedia of Type Strains, Phase IV (KMG-IV): sequencing the most valuable type-strain genomes for metagenomic binning, comparative biology and taxonomic classification.</title>
        <authorList>
            <person name="Goeker M."/>
        </authorList>
    </citation>
    <scope>NUCLEOTIDE SEQUENCE [LARGE SCALE GENOMIC DNA]</scope>
    <source>
        <strain evidence="2 3">DSM 102852</strain>
    </source>
</reference>
<protein>
    <recommendedName>
        <fullName evidence="4">Nitrogen fixation protein FixH</fullName>
    </recommendedName>
</protein>
<name>A0A4R6YBU9_9BURK</name>
<keyword evidence="1" id="KW-0472">Membrane</keyword>